<evidence type="ECO:0000313" key="5">
    <source>
        <dbReference type="EMBL" id="GFH06108.1"/>
    </source>
</evidence>
<feature type="compositionally biased region" description="Low complexity" evidence="3">
    <location>
        <begin position="152"/>
        <end position="163"/>
    </location>
</feature>
<evidence type="ECO:0000313" key="6">
    <source>
        <dbReference type="Proteomes" id="UP000485058"/>
    </source>
</evidence>
<protein>
    <submittedName>
        <fullName evidence="5">Cytosine-specific methyltransferase</fullName>
    </submittedName>
</protein>
<feature type="region of interest" description="Disordered" evidence="3">
    <location>
        <begin position="111"/>
        <end position="193"/>
    </location>
</feature>
<name>A0A699YE51_HAELA</name>
<keyword evidence="5" id="KW-0808">Transferase</keyword>
<reference evidence="5 6" key="1">
    <citation type="submission" date="2020-02" db="EMBL/GenBank/DDBJ databases">
        <title>Draft genome sequence of Haematococcus lacustris strain NIES-144.</title>
        <authorList>
            <person name="Morimoto D."/>
            <person name="Nakagawa S."/>
            <person name="Yoshida T."/>
            <person name="Sawayama S."/>
        </authorList>
    </citation>
    <scope>NUCLEOTIDE SEQUENCE [LARGE SCALE GENOMIC DNA]</scope>
    <source>
        <strain evidence="5 6">NIES-144</strain>
    </source>
</reference>
<dbReference type="GO" id="GO:0032259">
    <property type="term" value="P:methylation"/>
    <property type="evidence" value="ECO:0007669"/>
    <property type="project" value="UniProtKB-KW"/>
</dbReference>
<keyword evidence="5" id="KW-0489">Methyltransferase</keyword>
<comment type="caution">
    <text evidence="5">The sequence shown here is derived from an EMBL/GenBank/DDBJ whole genome shotgun (WGS) entry which is preliminary data.</text>
</comment>
<dbReference type="AlphaFoldDB" id="A0A699YE51"/>
<evidence type="ECO:0000259" key="4">
    <source>
        <dbReference type="Pfam" id="PF12047"/>
    </source>
</evidence>
<sequence>MLSSTGPASIPPCYRYHVNCVNELRAREGAYGHKGRPFPYNFSSSTVSYETQPAVSLAQPRPQVSPHQNAQLVKLLICKVTGFVFAAPVSGEEFTDWKEAADVLKQCDNVQPAAPPSQAVSGSGKENGAVKAEGKCKTAVKRARPAEASDVPTPAEPATTTPTEGDDLPTTDGSAANKRRAAQNKNYKESGNARSCKSDMVEVKEDVVCASEADALAETGGKASIKRRLVDLCLVDSDGQPTPVERSLLLPSPVNLTGVVHAPEGEMAKGKGRRVAQAFGPLKEWKLVYSKASVQVVLRTAAAVYEVIKPAPSYRKIWSQFEELVELAHQVSGSLNWNVWRSRTVRPGARHTLRR</sequence>
<keyword evidence="2" id="KW-0539">Nucleus</keyword>
<dbReference type="GO" id="GO:0005634">
    <property type="term" value="C:nucleus"/>
    <property type="evidence" value="ECO:0007669"/>
    <property type="project" value="UniProtKB-SubCell"/>
</dbReference>
<evidence type="ECO:0000256" key="3">
    <source>
        <dbReference type="SAM" id="MobiDB-lite"/>
    </source>
</evidence>
<keyword evidence="6" id="KW-1185">Reference proteome</keyword>
<proteinExistence type="predicted"/>
<accession>A0A699YE51</accession>
<dbReference type="EMBL" id="BLLF01000022">
    <property type="protein sequence ID" value="GFH06108.1"/>
    <property type="molecule type" value="Genomic_DNA"/>
</dbReference>
<dbReference type="Pfam" id="PF12047">
    <property type="entry name" value="DNMT1-RFD"/>
    <property type="match status" value="1"/>
</dbReference>
<evidence type="ECO:0000256" key="1">
    <source>
        <dbReference type="ARBA" id="ARBA00004123"/>
    </source>
</evidence>
<feature type="domain" description="RFTS" evidence="4">
    <location>
        <begin position="225"/>
        <end position="338"/>
    </location>
</feature>
<dbReference type="Proteomes" id="UP000485058">
    <property type="component" value="Unassembled WGS sequence"/>
</dbReference>
<dbReference type="GO" id="GO:0008168">
    <property type="term" value="F:methyltransferase activity"/>
    <property type="evidence" value="ECO:0007669"/>
    <property type="project" value="UniProtKB-KW"/>
</dbReference>
<evidence type="ECO:0000256" key="2">
    <source>
        <dbReference type="ARBA" id="ARBA00023242"/>
    </source>
</evidence>
<organism evidence="5 6">
    <name type="scientific">Haematococcus lacustris</name>
    <name type="common">Green alga</name>
    <name type="synonym">Haematococcus pluvialis</name>
    <dbReference type="NCBI Taxonomy" id="44745"/>
    <lineage>
        <taxon>Eukaryota</taxon>
        <taxon>Viridiplantae</taxon>
        <taxon>Chlorophyta</taxon>
        <taxon>core chlorophytes</taxon>
        <taxon>Chlorophyceae</taxon>
        <taxon>CS clade</taxon>
        <taxon>Chlamydomonadales</taxon>
        <taxon>Haematococcaceae</taxon>
        <taxon>Haematococcus</taxon>
    </lineage>
</organism>
<dbReference type="InterPro" id="IPR022702">
    <property type="entry name" value="Cytosine_MeTrfase1_RFD"/>
</dbReference>
<comment type="subcellular location">
    <subcellularLocation>
        <location evidence="1">Nucleus</location>
    </subcellularLocation>
</comment>
<gene>
    <name evidence="5" type="ORF">HaLaN_00681</name>
</gene>